<reference evidence="1 2" key="1">
    <citation type="submission" date="2022-05" db="EMBL/GenBank/DDBJ databases">
        <authorList>
            <consortium name="Genoscope - CEA"/>
            <person name="William W."/>
        </authorList>
    </citation>
    <scope>NUCLEOTIDE SEQUENCE [LARGE SCALE GENOMIC DNA]</scope>
</reference>
<protein>
    <submittedName>
        <fullName evidence="1">Uncharacterized protein</fullName>
    </submittedName>
</protein>
<proteinExistence type="predicted"/>
<keyword evidence="2" id="KW-1185">Reference proteome</keyword>
<dbReference type="EMBL" id="CALNXJ010000084">
    <property type="protein sequence ID" value="CAH3162361.1"/>
    <property type="molecule type" value="Genomic_DNA"/>
</dbReference>
<feature type="non-terminal residue" evidence="1">
    <location>
        <position position="1"/>
    </location>
</feature>
<organism evidence="1 2">
    <name type="scientific">Pocillopora meandrina</name>
    <dbReference type="NCBI Taxonomy" id="46732"/>
    <lineage>
        <taxon>Eukaryota</taxon>
        <taxon>Metazoa</taxon>
        <taxon>Cnidaria</taxon>
        <taxon>Anthozoa</taxon>
        <taxon>Hexacorallia</taxon>
        <taxon>Scleractinia</taxon>
        <taxon>Astrocoeniina</taxon>
        <taxon>Pocilloporidae</taxon>
        <taxon>Pocillopora</taxon>
    </lineage>
</organism>
<evidence type="ECO:0000313" key="1">
    <source>
        <dbReference type="EMBL" id="CAH3162361.1"/>
    </source>
</evidence>
<accession>A0AAU9XZD8</accession>
<sequence length="99" mass="11468">KAIPTLDENSLLAKHHMLHSHRIDLENVEIVDRLSVWLQIRALPSWGTRIFGRSTKEACGKRKGISKLGELSTFMNNTANETRRITMRKDERKRQEIGM</sequence>
<name>A0AAU9XZD8_9CNID</name>
<dbReference type="Proteomes" id="UP001159428">
    <property type="component" value="Unassembled WGS sequence"/>
</dbReference>
<dbReference type="AlphaFoldDB" id="A0AAU9XZD8"/>
<gene>
    <name evidence="1" type="ORF">PMEA_00034168</name>
</gene>
<evidence type="ECO:0000313" key="2">
    <source>
        <dbReference type="Proteomes" id="UP001159428"/>
    </source>
</evidence>
<comment type="caution">
    <text evidence="1">The sequence shown here is derived from an EMBL/GenBank/DDBJ whole genome shotgun (WGS) entry which is preliminary data.</text>
</comment>